<reference evidence="2" key="1">
    <citation type="submission" date="2020-04" db="EMBL/GenBank/DDBJ databases">
        <authorList>
            <person name="Chiriac C."/>
            <person name="Salcher M."/>
            <person name="Ghai R."/>
            <person name="Kavagutti S V."/>
        </authorList>
    </citation>
    <scope>NUCLEOTIDE SEQUENCE</scope>
</reference>
<gene>
    <name evidence="2" type="ORF">UFOVP132_192</name>
</gene>
<organism evidence="2">
    <name type="scientific">uncultured Caudovirales phage</name>
    <dbReference type="NCBI Taxonomy" id="2100421"/>
    <lineage>
        <taxon>Viruses</taxon>
        <taxon>Duplodnaviria</taxon>
        <taxon>Heunggongvirae</taxon>
        <taxon>Uroviricota</taxon>
        <taxon>Caudoviricetes</taxon>
        <taxon>Peduoviridae</taxon>
        <taxon>Maltschvirus</taxon>
        <taxon>Maltschvirus maltsch</taxon>
    </lineage>
</organism>
<feature type="region of interest" description="Disordered" evidence="1">
    <location>
        <begin position="1"/>
        <end position="57"/>
    </location>
</feature>
<name>A0A6J5LFD4_9CAUD</name>
<evidence type="ECO:0000256" key="1">
    <source>
        <dbReference type="SAM" id="MobiDB-lite"/>
    </source>
</evidence>
<accession>A0A6J5LFD4</accession>
<protein>
    <submittedName>
        <fullName evidence="2">Uncharacterized protein</fullName>
    </submittedName>
</protein>
<feature type="compositionally biased region" description="Basic and acidic residues" evidence="1">
    <location>
        <begin position="28"/>
        <end position="37"/>
    </location>
</feature>
<evidence type="ECO:0000313" key="2">
    <source>
        <dbReference type="EMBL" id="CAB4131650.1"/>
    </source>
</evidence>
<dbReference type="EMBL" id="LR796247">
    <property type="protein sequence ID" value="CAB4131650.1"/>
    <property type="molecule type" value="Genomic_DNA"/>
</dbReference>
<proteinExistence type="predicted"/>
<sequence>MTNVNEDGVGATPTNNVGGVAGTGDSRLPADQREPGVNKKKKLRTIIPLSPLTRKLP</sequence>